<dbReference type="RefSeq" id="WP_331375340.1">
    <property type="nucleotide sequence ID" value="NZ_CP133150.1"/>
</dbReference>
<keyword evidence="2" id="KW-1185">Reference proteome</keyword>
<organism evidence="1 2">
    <name type="scientific">Sinorhizobium chiapasense</name>
    <dbReference type="NCBI Taxonomy" id="501572"/>
    <lineage>
        <taxon>Bacteria</taxon>
        <taxon>Pseudomonadati</taxon>
        <taxon>Pseudomonadota</taxon>
        <taxon>Alphaproteobacteria</taxon>
        <taxon>Hyphomicrobiales</taxon>
        <taxon>Rhizobiaceae</taxon>
        <taxon>Sinorhizobium/Ensifer group</taxon>
        <taxon>Sinorhizobium</taxon>
    </lineage>
</organism>
<proteinExistence type="predicted"/>
<gene>
    <name evidence="1" type="ORF">RB548_21615</name>
</gene>
<dbReference type="Proteomes" id="UP001432360">
    <property type="component" value="Plasmid pSchITTGS70b"/>
</dbReference>
<geneLocation type="plasmid" evidence="1 2">
    <name>pSchITTGS70b</name>
</geneLocation>
<evidence type="ECO:0000313" key="2">
    <source>
        <dbReference type="Proteomes" id="UP001432360"/>
    </source>
</evidence>
<keyword evidence="1" id="KW-0614">Plasmid</keyword>
<evidence type="ECO:0000313" key="1">
    <source>
        <dbReference type="EMBL" id="WVT06276.1"/>
    </source>
</evidence>
<name>A0ABZ2BG51_9HYPH</name>
<reference evidence="1" key="1">
    <citation type="submission" date="2023-08" db="EMBL/GenBank/DDBJ databases">
        <title>Complete genome sequence of Sinorhizobium chiapanecum ITTG S70 isolated from Acaciella angustissima nodules in Chiapas-Mexico.</title>
        <authorList>
            <person name="Rincon-Rosales R."/>
            <person name="Rogel M.A."/>
            <person name="Rincon-Medina C.I."/>
            <person name="Guerrero G."/>
            <person name="Manzano-Gomez L.A."/>
            <person name="Lopez-Lopez A."/>
            <person name="Rincon Molina F.A."/>
            <person name="Martinez-Romero E."/>
        </authorList>
    </citation>
    <scope>NUCLEOTIDE SEQUENCE</scope>
    <source>
        <strain evidence="1">ITTG S70</strain>
        <plasmid evidence="1">pSchITTGS70b</plasmid>
    </source>
</reference>
<protein>
    <submittedName>
        <fullName evidence="1">Uncharacterized protein</fullName>
    </submittedName>
</protein>
<sequence length="52" mass="6129">MTNGYTFDLERTLDELRREAKEAPTMEERRLIEAELEALKAELEKYASEQLP</sequence>
<accession>A0ABZ2BG51</accession>
<dbReference type="EMBL" id="CP133150">
    <property type="protein sequence ID" value="WVT06276.1"/>
    <property type="molecule type" value="Genomic_DNA"/>
</dbReference>